<gene>
    <name evidence="1" type="ORF">BRSU_2830</name>
    <name evidence="2" type="ORF">BRSU_2885</name>
</gene>
<keyword evidence="3" id="KW-1185">Reference proteome</keyword>
<dbReference type="EMBL" id="CVLB01000005">
    <property type="protein sequence ID" value="CRF35731.1"/>
    <property type="molecule type" value="Genomic_DNA"/>
</dbReference>
<protein>
    <submittedName>
        <fullName evidence="1">Uncharacterized protein</fullName>
    </submittedName>
</protein>
<organism evidence="1 3">
    <name type="scientific">Brachyspira suanatina</name>
    <dbReference type="NCBI Taxonomy" id="381802"/>
    <lineage>
        <taxon>Bacteria</taxon>
        <taxon>Pseudomonadati</taxon>
        <taxon>Spirochaetota</taxon>
        <taxon>Spirochaetia</taxon>
        <taxon>Brachyspirales</taxon>
        <taxon>Brachyspiraceae</taxon>
        <taxon>Brachyspira</taxon>
    </lineage>
</organism>
<dbReference type="EMBL" id="CVLB01000032">
    <property type="protein sequence ID" value="CRF35863.1"/>
    <property type="molecule type" value="Genomic_DNA"/>
</dbReference>
<dbReference type="RefSeq" id="WP_048596191.1">
    <property type="nucleotide sequence ID" value="NZ_CVLB01000005.1"/>
</dbReference>
<proteinExistence type="predicted"/>
<dbReference type="OrthoDB" id="2043847at2"/>
<evidence type="ECO:0000313" key="1">
    <source>
        <dbReference type="EMBL" id="CRF35731.1"/>
    </source>
</evidence>
<dbReference type="Proteomes" id="UP000043763">
    <property type="component" value="Unassembled WGS sequence"/>
</dbReference>
<evidence type="ECO:0000313" key="3">
    <source>
        <dbReference type="Proteomes" id="UP000043763"/>
    </source>
</evidence>
<reference evidence="1 3" key="1">
    <citation type="submission" date="2015-04" db="EMBL/GenBank/DDBJ databases">
        <authorList>
            <person name="Mushtaq Mamoona"/>
        </authorList>
    </citation>
    <scope>NUCLEOTIDE SEQUENCE [LARGE SCALE GENOMIC DNA]</scope>
    <source>
        <strain evidence="1 3">AN4859/03</strain>
    </source>
</reference>
<evidence type="ECO:0000313" key="2">
    <source>
        <dbReference type="EMBL" id="CRF35863.1"/>
    </source>
</evidence>
<name>A0A0G4KB83_9SPIR</name>
<sequence>MKRQFDTLFKHNIFNNKEHYNFCSKCNKLYENKQFCECGNFINLTRIDKNIANIILELNKKGYKTSQCCEGHIEDEYFHPYIYFSYLFDINVYSMARQISEVIESENLPIETVYMFNNKNKQIGTLFEVKESKIKELEDNREKIKDVFIKSFESIIEKLKVYK</sequence>
<dbReference type="AlphaFoldDB" id="A0A0G4KB83"/>
<accession>A0A0G4KB83</accession>